<proteinExistence type="predicted"/>
<dbReference type="GO" id="GO:0016491">
    <property type="term" value="F:oxidoreductase activity"/>
    <property type="evidence" value="ECO:0007669"/>
    <property type="project" value="InterPro"/>
</dbReference>
<protein>
    <submittedName>
        <fullName evidence="4">Flavodoxin family protein</fullName>
    </submittedName>
</protein>
<comment type="caution">
    <text evidence="4">The sequence shown here is derived from an EMBL/GenBank/DDBJ whole genome shotgun (WGS) entry which is preliminary data.</text>
</comment>
<dbReference type="PANTHER" id="PTHR43278">
    <property type="entry name" value="NAD(P)H-DEPENDENT FMN-CONTAINING OXIDOREDUCTASE YWQN-RELATED"/>
    <property type="match status" value="1"/>
</dbReference>
<dbReference type="Pfam" id="PF03358">
    <property type="entry name" value="FMN_red"/>
    <property type="match status" value="1"/>
</dbReference>
<organism evidence="4 5">
    <name type="scientific">Candidatus Anaerostipes excrementavium</name>
    <dbReference type="NCBI Taxonomy" id="2838463"/>
    <lineage>
        <taxon>Bacteria</taxon>
        <taxon>Bacillati</taxon>
        <taxon>Bacillota</taxon>
        <taxon>Clostridia</taxon>
        <taxon>Lachnospirales</taxon>
        <taxon>Lachnospiraceae</taxon>
        <taxon>Anaerostipes</taxon>
    </lineage>
</organism>
<dbReference type="EMBL" id="DXEM01000039">
    <property type="protein sequence ID" value="HIX69064.1"/>
    <property type="molecule type" value="Genomic_DNA"/>
</dbReference>
<evidence type="ECO:0000256" key="2">
    <source>
        <dbReference type="ARBA" id="ARBA00022643"/>
    </source>
</evidence>
<evidence type="ECO:0000313" key="4">
    <source>
        <dbReference type="EMBL" id="HIX69064.1"/>
    </source>
</evidence>
<dbReference type="AlphaFoldDB" id="A0A9D1WXP0"/>
<dbReference type="SUPFAM" id="SSF52218">
    <property type="entry name" value="Flavoproteins"/>
    <property type="match status" value="1"/>
</dbReference>
<feature type="domain" description="NADPH-dependent FMN reductase-like" evidence="3">
    <location>
        <begin position="1"/>
        <end position="109"/>
    </location>
</feature>
<sequence>MNIILLQGSPNKKGSTNILSEAFLQGAREAGHQVQRFDLTDFEIHPCTGCVSCGYEGPCVQKDDNQKIQEAILNADMIVFATPLYYYGMSAQLKTVIDRFCAYNSSITRKHMKSALLAVAWNSDHWTFDALESHYKTLVRYLDFDDQGMVLGKGCGTPSMTRNSGFPELAYELGKRCRG</sequence>
<accession>A0A9D1WXP0</accession>
<dbReference type="InterPro" id="IPR005025">
    <property type="entry name" value="FMN_Rdtase-like_dom"/>
</dbReference>
<reference evidence="4" key="2">
    <citation type="submission" date="2021-04" db="EMBL/GenBank/DDBJ databases">
        <authorList>
            <person name="Gilroy R."/>
        </authorList>
    </citation>
    <scope>NUCLEOTIDE SEQUENCE</scope>
    <source>
        <strain evidence="4">CHK191-13928</strain>
    </source>
</reference>
<name>A0A9D1WXP0_9FIRM</name>
<dbReference type="Proteomes" id="UP000886721">
    <property type="component" value="Unassembled WGS sequence"/>
</dbReference>
<reference evidence="4" key="1">
    <citation type="journal article" date="2021" name="PeerJ">
        <title>Extensive microbial diversity within the chicken gut microbiome revealed by metagenomics and culture.</title>
        <authorList>
            <person name="Gilroy R."/>
            <person name="Ravi A."/>
            <person name="Getino M."/>
            <person name="Pursley I."/>
            <person name="Horton D.L."/>
            <person name="Alikhan N.F."/>
            <person name="Baker D."/>
            <person name="Gharbi K."/>
            <person name="Hall N."/>
            <person name="Watson M."/>
            <person name="Adriaenssens E.M."/>
            <person name="Foster-Nyarko E."/>
            <person name="Jarju S."/>
            <person name="Secka A."/>
            <person name="Antonio M."/>
            <person name="Oren A."/>
            <person name="Chaudhuri R.R."/>
            <person name="La Ragione R."/>
            <person name="Hildebrand F."/>
            <person name="Pallen M.J."/>
        </authorList>
    </citation>
    <scope>NUCLEOTIDE SEQUENCE</scope>
    <source>
        <strain evidence="4">CHK191-13928</strain>
    </source>
</reference>
<dbReference type="InterPro" id="IPR029039">
    <property type="entry name" value="Flavoprotein-like_sf"/>
</dbReference>
<keyword evidence="1" id="KW-0285">Flavoprotein</keyword>
<evidence type="ECO:0000259" key="3">
    <source>
        <dbReference type="Pfam" id="PF03358"/>
    </source>
</evidence>
<gene>
    <name evidence="4" type="ORF">H9735_13220</name>
</gene>
<dbReference type="Gene3D" id="3.40.50.360">
    <property type="match status" value="1"/>
</dbReference>
<evidence type="ECO:0000256" key="1">
    <source>
        <dbReference type="ARBA" id="ARBA00022630"/>
    </source>
</evidence>
<keyword evidence="2" id="KW-0288">FMN</keyword>
<evidence type="ECO:0000313" key="5">
    <source>
        <dbReference type="Proteomes" id="UP000886721"/>
    </source>
</evidence>
<dbReference type="PANTHER" id="PTHR43278:SF2">
    <property type="entry name" value="IRON-SULFUR FLAVOPROTEIN"/>
    <property type="match status" value="1"/>
</dbReference>
<dbReference type="InterPro" id="IPR051796">
    <property type="entry name" value="ISF_SsuE-like"/>
</dbReference>